<comment type="caution">
    <text evidence="2">The sequence shown here is derived from an EMBL/GenBank/DDBJ whole genome shotgun (WGS) entry which is preliminary data.</text>
</comment>
<keyword evidence="1" id="KW-0812">Transmembrane</keyword>
<accession>A0A9D1SH27</accession>
<dbReference type="PANTHER" id="PTHR37305:SF1">
    <property type="entry name" value="MEMBRANE PROTEIN"/>
    <property type="match status" value="1"/>
</dbReference>
<protein>
    <submittedName>
        <fullName evidence="2">ABC transporter permease</fullName>
    </submittedName>
</protein>
<evidence type="ECO:0000313" key="3">
    <source>
        <dbReference type="Proteomes" id="UP000824094"/>
    </source>
</evidence>
<feature type="non-terminal residue" evidence="2">
    <location>
        <position position="332"/>
    </location>
</feature>
<name>A0A9D1SH27_9FIRM</name>
<reference evidence="2" key="1">
    <citation type="submission" date="2020-10" db="EMBL/GenBank/DDBJ databases">
        <authorList>
            <person name="Gilroy R."/>
        </authorList>
    </citation>
    <scope>NUCLEOTIDE SEQUENCE</scope>
    <source>
        <strain evidence="2">18911</strain>
    </source>
</reference>
<organism evidence="2 3">
    <name type="scientific">Candidatus Stercoripulliclostridium merdigallinarum</name>
    <dbReference type="NCBI Taxonomy" id="2840951"/>
    <lineage>
        <taxon>Bacteria</taxon>
        <taxon>Bacillati</taxon>
        <taxon>Bacillota</taxon>
        <taxon>Clostridia</taxon>
        <taxon>Eubacteriales</taxon>
        <taxon>Candidatus Stercoripulliclostridium</taxon>
    </lineage>
</organism>
<dbReference type="Proteomes" id="UP000824094">
    <property type="component" value="Unassembled WGS sequence"/>
</dbReference>
<sequence>MFGRLYVGELKKQTSPGAIITLTVIAVVLAILMAVLFSAFNDLINTMTYGTAYEDGFDGDFNVDIDVVLPGQEQTTNGESSQGTVYSPETVEFMLSSLREALAEAEAEKAEIGYDYYMQQDRIYAIRGQIVFYEFIRDNELYDRPIGVLTDGTVTLGNSITAETFINIVRGMLFLLPLIYASIVAGSTFADEFKSGTIKFVLTRPVARNSLVTAKLLASVTHAVIGYLVTFALFTAIGYAAFPAESIDAVFMFNNSSPTLAPSSCALGIYFATDLVMLLSYTVIAFFVGAVTKNRIVGIITPILLTDVVGAVISMAGVGRFFIANALDWGQF</sequence>
<feature type="transmembrane region" description="Helical" evidence="1">
    <location>
        <begin position="267"/>
        <end position="291"/>
    </location>
</feature>
<evidence type="ECO:0000313" key="2">
    <source>
        <dbReference type="EMBL" id="HIU59916.1"/>
    </source>
</evidence>
<proteinExistence type="predicted"/>
<keyword evidence="1" id="KW-1133">Transmembrane helix</keyword>
<dbReference type="AlphaFoldDB" id="A0A9D1SH27"/>
<reference evidence="2" key="2">
    <citation type="journal article" date="2021" name="PeerJ">
        <title>Extensive microbial diversity within the chicken gut microbiome revealed by metagenomics and culture.</title>
        <authorList>
            <person name="Gilroy R."/>
            <person name="Ravi A."/>
            <person name="Getino M."/>
            <person name="Pursley I."/>
            <person name="Horton D.L."/>
            <person name="Alikhan N.F."/>
            <person name="Baker D."/>
            <person name="Gharbi K."/>
            <person name="Hall N."/>
            <person name="Watson M."/>
            <person name="Adriaenssens E.M."/>
            <person name="Foster-Nyarko E."/>
            <person name="Jarju S."/>
            <person name="Secka A."/>
            <person name="Antonio M."/>
            <person name="Oren A."/>
            <person name="Chaudhuri R.R."/>
            <person name="La Ragione R."/>
            <person name="Hildebrand F."/>
            <person name="Pallen M.J."/>
        </authorList>
    </citation>
    <scope>NUCLEOTIDE SEQUENCE</scope>
    <source>
        <strain evidence="2">18911</strain>
    </source>
</reference>
<feature type="transmembrane region" description="Helical" evidence="1">
    <location>
        <begin position="303"/>
        <end position="323"/>
    </location>
</feature>
<feature type="transmembrane region" description="Helical" evidence="1">
    <location>
        <begin position="216"/>
        <end position="242"/>
    </location>
</feature>
<dbReference type="PANTHER" id="PTHR37305">
    <property type="entry name" value="INTEGRAL MEMBRANE PROTEIN-RELATED"/>
    <property type="match status" value="1"/>
</dbReference>
<keyword evidence="1" id="KW-0472">Membrane</keyword>
<dbReference type="Pfam" id="PF12679">
    <property type="entry name" value="ABC2_membrane_2"/>
    <property type="match status" value="1"/>
</dbReference>
<gene>
    <name evidence="2" type="ORF">IAB05_00840</name>
</gene>
<dbReference type="GO" id="GO:0140359">
    <property type="term" value="F:ABC-type transporter activity"/>
    <property type="evidence" value="ECO:0007669"/>
    <property type="project" value="InterPro"/>
</dbReference>
<dbReference type="GO" id="GO:0005886">
    <property type="term" value="C:plasma membrane"/>
    <property type="evidence" value="ECO:0007669"/>
    <property type="project" value="UniProtKB-SubCell"/>
</dbReference>
<dbReference type="EMBL" id="DVNF01000031">
    <property type="protein sequence ID" value="HIU59916.1"/>
    <property type="molecule type" value="Genomic_DNA"/>
</dbReference>
<evidence type="ECO:0000256" key="1">
    <source>
        <dbReference type="SAM" id="Phobius"/>
    </source>
</evidence>
<feature type="transmembrane region" description="Helical" evidence="1">
    <location>
        <begin position="20"/>
        <end position="40"/>
    </location>
</feature>